<keyword evidence="8" id="KW-1185">Reference proteome</keyword>
<dbReference type="AlphaFoldDB" id="A0A8K0WSK9"/>
<dbReference type="InterPro" id="IPR050815">
    <property type="entry name" value="TF_fung"/>
</dbReference>
<dbReference type="InterPro" id="IPR036864">
    <property type="entry name" value="Zn2-C6_fun-type_DNA-bd_sf"/>
</dbReference>
<evidence type="ECO:0000256" key="1">
    <source>
        <dbReference type="ARBA" id="ARBA00004123"/>
    </source>
</evidence>
<comment type="subcellular location">
    <subcellularLocation>
        <location evidence="1">Nucleus</location>
    </subcellularLocation>
</comment>
<feature type="domain" description="Zn(2)-C6 fungal-type" evidence="6">
    <location>
        <begin position="25"/>
        <end position="55"/>
    </location>
</feature>
<protein>
    <submittedName>
        <fullName evidence="7">Fungal-specific transcription factor domain-containing protein</fullName>
    </submittedName>
</protein>
<dbReference type="SMART" id="SM00066">
    <property type="entry name" value="GAL4"/>
    <property type="match status" value="1"/>
</dbReference>
<dbReference type="OrthoDB" id="424974at2759"/>
<evidence type="ECO:0000313" key="7">
    <source>
        <dbReference type="EMBL" id="KAH7322501.1"/>
    </source>
</evidence>
<keyword evidence="2" id="KW-0479">Metal-binding</keyword>
<dbReference type="SMART" id="SM00906">
    <property type="entry name" value="Fungal_trans"/>
    <property type="match status" value="1"/>
</dbReference>
<dbReference type="Gene3D" id="4.10.240.10">
    <property type="entry name" value="Zn(2)-C6 fungal-type DNA-binding domain"/>
    <property type="match status" value="1"/>
</dbReference>
<dbReference type="PANTHER" id="PTHR47338:SF5">
    <property type="entry name" value="ZN(II)2CYS6 TRANSCRIPTION FACTOR (EUROFUNG)"/>
    <property type="match status" value="1"/>
</dbReference>
<keyword evidence="4" id="KW-0804">Transcription</keyword>
<dbReference type="Pfam" id="PF00172">
    <property type="entry name" value="Zn_clus"/>
    <property type="match status" value="1"/>
</dbReference>
<dbReference type="SUPFAM" id="SSF57701">
    <property type="entry name" value="Zn2/Cys6 DNA-binding domain"/>
    <property type="match status" value="1"/>
</dbReference>
<accession>A0A8K0WSK9</accession>
<keyword evidence="5" id="KW-0539">Nucleus</keyword>
<dbReference type="EMBL" id="JAGPNK010000004">
    <property type="protein sequence ID" value="KAH7322501.1"/>
    <property type="molecule type" value="Genomic_DNA"/>
</dbReference>
<dbReference type="GO" id="GO:0000981">
    <property type="term" value="F:DNA-binding transcription factor activity, RNA polymerase II-specific"/>
    <property type="evidence" value="ECO:0007669"/>
    <property type="project" value="InterPro"/>
</dbReference>
<evidence type="ECO:0000313" key="8">
    <source>
        <dbReference type="Proteomes" id="UP000813444"/>
    </source>
</evidence>
<dbReference type="GO" id="GO:0003677">
    <property type="term" value="F:DNA binding"/>
    <property type="evidence" value="ECO:0007669"/>
    <property type="project" value="InterPro"/>
</dbReference>
<organism evidence="7 8">
    <name type="scientific">Stachybotrys elegans</name>
    <dbReference type="NCBI Taxonomy" id="80388"/>
    <lineage>
        <taxon>Eukaryota</taxon>
        <taxon>Fungi</taxon>
        <taxon>Dikarya</taxon>
        <taxon>Ascomycota</taxon>
        <taxon>Pezizomycotina</taxon>
        <taxon>Sordariomycetes</taxon>
        <taxon>Hypocreomycetidae</taxon>
        <taxon>Hypocreales</taxon>
        <taxon>Stachybotryaceae</taxon>
        <taxon>Stachybotrys</taxon>
    </lineage>
</organism>
<dbReference type="PANTHER" id="PTHR47338">
    <property type="entry name" value="ZN(II)2CYS6 TRANSCRIPTION FACTOR (EUROFUNG)-RELATED"/>
    <property type="match status" value="1"/>
</dbReference>
<dbReference type="PROSITE" id="PS00463">
    <property type="entry name" value="ZN2_CY6_FUNGAL_1"/>
    <property type="match status" value="1"/>
</dbReference>
<dbReference type="CDD" id="cd12148">
    <property type="entry name" value="fungal_TF_MHR"/>
    <property type="match status" value="1"/>
</dbReference>
<reference evidence="7" key="1">
    <citation type="journal article" date="2021" name="Nat. Commun.">
        <title>Genetic determinants of endophytism in the Arabidopsis root mycobiome.</title>
        <authorList>
            <person name="Mesny F."/>
            <person name="Miyauchi S."/>
            <person name="Thiergart T."/>
            <person name="Pickel B."/>
            <person name="Atanasova L."/>
            <person name="Karlsson M."/>
            <person name="Huettel B."/>
            <person name="Barry K.W."/>
            <person name="Haridas S."/>
            <person name="Chen C."/>
            <person name="Bauer D."/>
            <person name="Andreopoulos W."/>
            <person name="Pangilinan J."/>
            <person name="LaButti K."/>
            <person name="Riley R."/>
            <person name="Lipzen A."/>
            <person name="Clum A."/>
            <person name="Drula E."/>
            <person name="Henrissat B."/>
            <person name="Kohler A."/>
            <person name="Grigoriev I.V."/>
            <person name="Martin F.M."/>
            <person name="Hacquard S."/>
        </authorList>
    </citation>
    <scope>NUCLEOTIDE SEQUENCE</scope>
    <source>
        <strain evidence="7">MPI-CAGE-CH-0235</strain>
    </source>
</reference>
<name>A0A8K0WSK9_9HYPO</name>
<dbReference type="InterPro" id="IPR001138">
    <property type="entry name" value="Zn2Cys6_DnaBD"/>
</dbReference>
<dbReference type="CDD" id="cd00067">
    <property type="entry name" value="GAL4"/>
    <property type="match status" value="1"/>
</dbReference>
<gene>
    <name evidence="7" type="ORF">B0I35DRAFT_183317</name>
</gene>
<evidence type="ECO:0000256" key="5">
    <source>
        <dbReference type="ARBA" id="ARBA00023242"/>
    </source>
</evidence>
<dbReference type="GO" id="GO:0005634">
    <property type="term" value="C:nucleus"/>
    <property type="evidence" value="ECO:0007669"/>
    <property type="project" value="UniProtKB-SubCell"/>
</dbReference>
<evidence type="ECO:0000256" key="3">
    <source>
        <dbReference type="ARBA" id="ARBA00023015"/>
    </source>
</evidence>
<dbReference type="Proteomes" id="UP000813444">
    <property type="component" value="Unassembled WGS sequence"/>
</dbReference>
<sequence>MAEDSASPMPGARMRRAGRSRTALACIFCRQRKARCSGDWPSCAACARRGRSCIYAGESPATASQRVSCELPRNQQPEQENRQQLCLDKFPPAPLRKAAISYFRKHYATTFLCFLPPQQLIEDEAGDRLPPQLMLSILALVSRSIPEFRVLEAPSPTALSDHYAELARQALSHSYDEPSLITVQCCLVLCIYEIGEGSEFRGWLRLGHAARQAQLLHLHKQDSNLGLMDWGTPAPCSSITSAECQRRTFWSLFCLERLLANGRNRVATFAPEDITTQLPQSDENFIYCRHVRTTKLTTPPSSSDSMLGYTVRVVEILTKVMTWHGRGGRHVDARCPWLPDMPFTQLNRLLDEWRASIPDHFQYSAPNTLAVIAMGQGNLWSLMWLVYFQARAYLHREYVPFTPKRNYDPVQGPCDGPQLLPEVVTGERKSPSRFLAVVSCHHDRKRQRYF</sequence>
<dbReference type="GO" id="GO:0008270">
    <property type="term" value="F:zinc ion binding"/>
    <property type="evidence" value="ECO:0007669"/>
    <property type="project" value="InterPro"/>
</dbReference>
<proteinExistence type="predicted"/>
<comment type="caution">
    <text evidence="7">The sequence shown here is derived from an EMBL/GenBank/DDBJ whole genome shotgun (WGS) entry which is preliminary data.</text>
</comment>
<evidence type="ECO:0000256" key="4">
    <source>
        <dbReference type="ARBA" id="ARBA00023163"/>
    </source>
</evidence>
<evidence type="ECO:0000259" key="6">
    <source>
        <dbReference type="PROSITE" id="PS50048"/>
    </source>
</evidence>
<dbReference type="Pfam" id="PF04082">
    <property type="entry name" value="Fungal_trans"/>
    <property type="match status" value="1"/>
</dbReference>
<dbReference type="PROSITE" id="PS50048">
    <property type="entry name" value="ZN2_CY6_FUNGAL_2"/>
    <property type="match status" value="1"/>
</dbReference>
<keyword evidence="3" id="KW-0805">Transcription regulation</keyword>
<evidence type="ECO:0000256" key="2">
    <source>
        <dbReference type="ARBA" id="ARBA00022723"/>
    </source>
</evidence>
<dbReference type="InterPro" id="IPR007219">
    <property type="entry name" value="XnlR_reg_dom"/>
</dbReference>
<dbReference type="GO" id="GO:0006351">
    <property type="term" value="P:DNA-templated transcription"/>
    <property type="evidence" value="ECO:0007669"/>
    <property type="project" value="InterPro"/>
</dbReference>